<name>A4H8D9_LEIBR</name>
<sequence length="866" mass="94764">MVDAFLCPLHRAIATYPSLSLLLHHPSRHGRPMVSLSLSETCIVLDDWWRFLSFSISGGDSLRAEDVVQGAYLVCCIRVGVMRRIRAFPPGVGGADSSRSTSAALRCGALYIHRHHSADRSYSQEIQDRQNAFRWSAHHVFRPHQHFTYDPTSWSRVLEEKVKRSRTLSLLERVKMTAEHVAERAGNAAALDEVIQGRKLEAQPLEESASAMGVPGFLFAATGTSTSSHAAADSASSSAVSNEWSAVSLQELVGEVQRLQCLLQSPRYAGNASLRQRARLDADFCATLLQLYERLRDAQLDTTVTPDACAFGWFLLTHNLEPLLRTVASARQQKLTSNLSEGSDEAAAVRDVFVSLRAVVLQSMVEGRRFFTAATSGELSLEALIELLSIATAPFVRRCAERFSEDGVLASKTFLHYVACISAAARQRAHSVTEDPDAVEDSAVQEWLDPLHLAAWATSLRRLQAHEVPILSTLSDLELQVEHAAEYVTQLLKTITGLTPGGRVTASLSRPRPTPQESSSQVQRNVPPKPICLDATAAPHGVQIPPTESGDAGYILVAATAALHLAHTAAATNMVRKESARRIVYASLRMLTHTPNYDLCPDEVIAWACEVLDAEHLMRVDDLRRTVPGDGGSGKAGLRFLLLLSRLSYGSVVHRTALGRMALRLCRWPEPAYACGEEILEWRRLRGVVMRGVLCVLQVPDLEAGAAQLGSEETVTWLETLAFGEYNGVIPMALWRDAALSLFPQLRYHLEGNTAAPFPSPRESSAASCCRPREAKALCSLCSRYVAREETGVLAPTNLHSIFTARCIAECLAAVLSNPTLPDTLLRSADAWDGLCASLPESVKMVATCMREVVRREVSPSKVLSF</sequence>
<keyword evidence="3" id="KW-1185">Reference proteome</keyword>
<feature type="region of interest" description="Disordered" evidence="1">
    <location>
        <begin position="502"/>
        <end position="528"/>
    </location>
</feature>
<dbReference type="STRING" id="5660.A4H8D9"/>
<gene>
    <name evidence="2" type="ORF">LBRM_16_0130</name>
</gene>
<dbReference type="RefSeq" id="XP_001563618.2">
    <property type="nucleotide sequence ID" value="XM_001563568.2"/>
</dbReference>
<dbReference type="KEGG" id="lbz:LBRM_16_0130"/>
<proteinExistence type="predicted"/>
<dbReference type="VEuPathDB" id="TriTrypDB:LbrM.16.0130"/>
<dbReference type="Proteomes" id="UP000007258">
    <property type="component" value="Chromosome 16"/>
</dbReference>
<evidence type="ECO:0000256" key="1">
    <source>
        <dbReference type="SAM" id="MobiDB-lite"/>
    </source>
</evidence>
<reference evidence="2 3" key="2">
    <citation type="journal article" date="2011" name="Genome Res.">
        <title>Chromosome and gene copy number variation allow major structural change between species and strains of Leishmania.</title>
        <authorList>
            <person name="Rogers M.B."/>
            <person name="Hilley J.D."/>
            <person name="Dickens N.J."/>
            <person name="Wilkes J."/>
            <person name="Bates P.A."/>
            <person name="Depledge D.P."/>
            <person name="Harris D."/>
            <person name="Her Y."/>
            <person name="Herzyk P."/>
            <person name="Imamura H."/>
            <person name="Otto T.D."/>
            <person name="Sanders M."/>
            <person name="Seeger K."/>
            <person name="Dujardin J.C."/>
            <person name="Berriman M."/>
            <person name="Smith D.F."/>
            <person name="Hertz-Fowler C."/>
            <person name="Mottram J.C."/>
        </authorList>
    </citation>
    <scope>NUCLEOTIDE SEQUENCE [LARGE SCALE GENOMIC DNA]</scope>
    <source>
        <strain evidence="2 3">MHOM/BR/75/M2904</strain>
    </source>
</reference>
<feature type="compositionally biased region" description="Polar residues" evidence="1">
    <location>
        <begin position="515"/>
        <end position="524"/>
    </location>
</feature>
<evidence type="ECO:0000313" key="2">
    <source>
        <dbReference type="EMBL" id="CAM37652.2"/>
    </source>
</evidence>
<dbReference type="CDD" id="cd23018">
    <property type="entry name" value="mt-LAF14"/>
    <property type="match status" value="1"/>
</dbReference>
<dbReference type="AlphaFoldDB" id="A4H8D9"/>
<dbReference type="GeneID" id="5414137"/>
<dbReference type="EMBL" id="FR798990">
    <property type="protein sequence ID" value="CAM37652.2"/>
    <property type="molecule type" value="Genomic_DNA"/>
</dbReference>
<dbReference type="InParanoid" id="A4H8D9"/>
<organism evidence="2 3">
    <name type="scientific">Leishmania braziliensis</name>
    <dbReference type="NCBI Taxonomy" id="5660"/>
    <lineage>
        <taxon>Eukaryota</taxon>
        <taxon>Discoba</taxon>
        <taxon>Euglenozoa</taxon>
        <taxon>Kinetoplastea</taxon>
        <taxon>Metakinetoplastina</taxon>
        <taxon>Trypanosomatida</taxon>
        <taxon>Trypanosomatidae</taxon>
        <taxon>Leishmaniinae</taxon>
        <taxon>Leishmania</taxon>
        <taxon>Leishmania braziliensis species complex</taxon>
    </lineage>
</organism>
<accession>A4H8D9</accession>
<reference evidence="2 3" key="1">
    <citation type="journal article" date="2007" name="Nat. Genet.">
        <title>Comparative genomic analysis of three Leishmania species that cause diverse human disease.</title>
        <authorList>
            <person name="Peacock C.S."/>
            <person name="Seeger K."/>
            <person name="Harris D."/>
            <person name="Murphy L."/>
            <person name="Ruiz J.C."/>
            <person name="Quail M.A."/>
            <person name="Peters N."/>
            <person name="Adlem E."/>
            <person name="Tivey A."/>
            <person name="Aslett M."/>
            <person name="Kerhornou A."/>
            <person name="Ivens A."/>
            <person name="Fraser A."/>
            <person name="Rajandream M.A."/>
            <person name="Carver T."/>
            <person name="Norbertczak H."/>
            <person name="Chillingworth T."/>
            <person name="Hance Z."/>
            <person name="Jagels K."/>
            <person name="Moule S."/>
            <person name="Ormond D."/>
            <person name="Rutter S."/>
            <person name="Squares R."/>
            <person name="Whitehead S."/>
            <person name="Rabbinowitsch E."/>
            <person name="Arrowsmith C."/>
            <person name="White B."/>
            <person name="Thurston S."/>
            <person name="Bringaud F."/>
            <person name="Baldauf S.L."/>
            <person name="Faulconbridge A."/>
            <person name="Jeffares D."/>
            <person name="Depledge D.P."/>
            <person name="Oyola S.O."/>
            <person name="Hilley J.D."/>
            <person name="Brito L.O."/>
            <person name="Tosi L.R."/>
            <person name="Barrell B."/>
            <person name="Cruz A.K."/>
            <person name="Mottram J.C."/>
            <person name="Smith D.F."/>
            <person name="Berriman M."/>
        </authorList>
    </citation>
    <scope>NUCLEOTIDE SEQUENCE [LARGE SCALE GENOMIC DNA]</scope>
    <source>
        <strain evidence="2 3">MHOM/BR/75/M2904</strain>
    </source>
</reference>
<evidence type="ECO:0000313" key="3">
    <source>
        <dbReference type="Proteomes" id="UP000007258"/>
    </source>
</evidence>
<protein>
    <submittedName>
        <fullName evidence="2">Uncharacterized protein</fullName>
    </submittedName>
</protein>